<keyword evidence="2" id="KW-1185">Reference proteome</keyword>
<sequence>MRRRPYGCFHTSTTHPTVHPIRPSDACMLRRWRLTVADNSRSRASAVNTTLATAVAARTRRTDGRGRSSKSESGLSERVTAAGTNQYRKSRMTAVTRLDRTAVALCRSHPTSKCTAVSNCEQVKV</sequence>
<proteinExistence type="predicted"/>
<reference evidence="3" key="1">
    <citation type="submission" date="2020-12" db="UniProtKB">
        <authorList>
            <consortium name="WormBaseParasite"/>
        </authorList>
    </citation>
    <scope>IDENTIFICATION</scope>
    <source>
        <strain evidence="3">MHco3</strain>
    </source>
</reference>
<dbReference type="WBParaSite" id="HCON_00013600-00001">
    <property type="protein sequence ID" value="HCON_00013600-00001"/>
    <property type="gene ID" value="HCON_00013600"/>
</dbReference>
<evidence type="ECO:0000256" key="1">
    <source>
        <dbReference type="SAM" id="MobiDB-lite"/>
    </source>
</evidence>
<feature type="region of interest" description="Disordered" evidence="1">
    <location>
        <begin position="52"/>
        <end position="90"/>
    </location>
</feature>
<dbReference type="AlphaFoldDB" id="A0A7I4XWN9"/>
<protein>
    <submittedName>
        <fullName evidence="3">Uncharacterized protein</fullName>
    </submittedName>
</protein>
<feature type="compositionally biased region" description="Basic and acidic residues" evidence="1">
    <location>
        <begin position="60"/>
        <end position="70"/>
    </location>
</feature>
<organism evidence="2 3">
    <name type="scientific">Haemonchus contortus</name>
    <name type="common">Barber pole worm</name>
    <dbReference type="NCBI Taxonomy" id="6289"/>
    <lineage>
        <taxon>Eukaryota</taxon>
        <taxon>Metazoa</taxon>
        <taxon>Ecdysozoa</taxon>
        <taxon>Nematoda</taxon>
        <taxon>Chromadorea</taxon>
        <taxon>Rhabditida</taxon>
        <taxon>Rhabditina</taxon>
        <taxon>Rhabditomorpha</taxon>
        <taxon>Strongyloidea</taxon>
        <taxon>Trichostrongylidae</taxon>
        <taxon>Haemonchus</taxon>
    </lineage>
</organism>
<evidence type="ECO:0000313" key="2">
    <source>
        <dbReference type="Proteomes" id="UP000025227"/>
    </source>
</evidence>
<dbReference type="Proteomes" id="UP000025227">
    <property type="component" value="Unplaced"/>
</dbReference>
<name>A0A7I4XWN9_HAECO</name>
<evidence type="ECO:0000313" key="3">
    <source>
        <dbReference type="WBParaSite" id="HCON_00013600-00001"/>
    </source>
</evidence>
<accession>A0A7I4XWN9</accession>